<comment type="subcellular location">
    <subcellularLocation>
        <location evidence="1">Periplasm</location>
    </subcellularLocation>
</comment>
<proteinExistence type="inferred from homology"/>
<keyword evidence="5" id="KW-1185">Reference proteome</keyword>
<evidence type="ECO:0000313" key="4">
    <source>
        <dbReference type="EMBL" id="MDU0353183.1"/>
    </source>
</evidence>
<dbReference type="EMBL" id="JAWDIO010000002">
    <property type="protein sequence ID" value="MDU0353183.1"/>
    <property type="molecule type" value="Genomic_DNA"/>
</dbReference>
<evidence type="ECO:0000256" key="3">
    <source>
        <dbReference type="SAM" id="SignalP"/>
    </source>
</evidence>
<name>A0ABU3ST50_9ALTE</name>
<sequence>MHKKLIVSVALLFAAMFSQMSKAEEKLDVAFLVASADQRLVLTELINEFANSHPDINVSYTLFNDTQYKKAVKKWLNQGYGPDVINWQAGERLMHYVRTGKVQALDTLWKKHHLETQFLPNTKAAITWQGSVYAIPVTYYYWGMYYRKSLFKKYGLTEPTTWQELLSVAKTLKANNITPFTLGTRYHWPAAAWFDYLNLRINGLAFHQRLLSGHIPFTDNRVRQVFIHWKELIDKDYFIDESEHLMWDEAMFPLFRKQAAMTLIGTFLNGRIPDEQKPDFGFFRFPIINPQIGVFEDAPLDVFILPYYSAYNSKIERFISFIAGASFQQSLNKTLGTLSANINAEQGGNEVLDISYTMHQQADGTANYFDRDAPVGIAEQSIEVFSAFLTQPDIDSTLLKLEAIRKQIGHAASTN</sequence>
<dbReference type="Pfam" id="PF01547">
    <property type="entry name" value="SBP_bac_1"/>
    <property type="match status" value="1"/>
</dbReference>
<evidence type="ECO:0000256" key="1">
    <source>
        <dbReference type="ARBA" id="ARBA00004418"/>
    </source>
</evidence>
<dbReference type="InterPro" id="IPR050490">
    <property type="entry name" value="Bact_solute-bd_prot1"/>
</dbReference>
<protein>
    <submittedName>
        <fullName evidence="4">ABC transporter substrate-binding protein</fullName>
    </submittedName>
</protein>
<accession>A0ABU3ST50</accession>
<dbReference type="Gene3D" id="3.40.190.10">
    <property type="entry name" value="Periplasmic binding protein-like II"/>
    <property type="match status" value="2"/>
</dbReference>
<dbReference type="InterPro" id="IPR006059">
    <property type="entry name" value="SBP"/>
</dbReference>
<evidence type="ECO:0000256" key="2">
    <source>
        <dbReference type="ARBA" id="ARBA00008520"/>
    </source>
</evidence>
<evidence type="ECO:0000313" key="5">
    <source>
        <dbReference type="Proteomes" id="UP001247805"/>
    </source>
</evidence>
<dbReference type="Proteomes" id="UP001247805">
    <property type="component" value="Unassembled WGS sequence"/>
</dbReference>
<comment type="similarity">
    <text evidence="2">Belongs to the bacterial solute-binding protein 1 family.</text>
</comment>
<gene>
    <name evidence="4" type="ORF">RS130_03865</name>
</gene>
<feature type="chain" id="PRO_5045843589" evidence="3">
    <location>
        <begin position="24"/>
        <end position="415"/>
    </location>
</feature>
<comment type="caution">
    <text evidence="4">The sequence shown here is derived from an EMBL/GenBank/DDBJ whole genome shotgun (WGS) entry which is preliminary data.</text>
</comment>
<feature type="signal peptide" evidence="3">
    <location>
        <begin position="1"/>
        <end position="23"/>
    </location>
</feature>
<keyword evidence="3" id="KW-0732">Signal</keyword>
<dbReference type="RefSeq" id="WP_316024874.1">
    <property type="nucleotide sequence ID" value="NZ_JAWDIO010000002.1"/>
</dbReference>
<organism evidence="4 5">
    <name type="scientific">Paraglaciecola aquimarina</name>
    <dbReference type="NCBI Taxonomy" id="1235557"/>
    <lineage>
        <taxon>Bacteria</taxon>
        <taxon>Pseudomonadati</taxon>
        <taxon>Pseudomonadota</taxon>
        <taxon>Gammaproteobacteria</taxon>
        <taxon>Alteromonadales</taxon>
        <taxon>Alteromonadaceae</taxon>
        <taxon>Paraglaciecola</taxon>
    </lineage>
</organism>
<dbReference type="SUPFAM" id="SSF53850">
    <property type="entry name" value="Periplasmic binding protein-like II"/>
    <property type="match status" value="1"/>
</dbReference>
<dbReference type="PANTHER" id="PTHR43649">
    <property type="entry name" value="ARABINOSE-BINDING PROTEIN-RELATED"/>
    <property type="match status" value="1"/>
</dbReference>
<reference evidence="4 5" key="1">
    <citation type="submission" date="2023-10" db="EMBL/GenBank/DDBJ databases">
        <title>Glaciecola aquimarina strain GGW-M5 nov., isolated from a coastal seawater.</title>
        <authorList>
            <person name="Bayburt H."/>
            <person name="Kim J.M."/>
            <person name="Choi B.J."/>
            <person name="Jeon C.O."/>
        </authorList>
    </citation>
    <scope>NUCLEOTIDE SEQUENCE [LARGE SCALE GENOMIC DNA]</scope>
    <source>
        <strain evidence="4 5">KCTC 32108</strain>
    </source>
</reference>